<comment type="caution">
    <text evidence="3">The sequence shown here is derived from an EMBL/GenBank/DDBJ whole genome shotgun (WGS) entry which is preliminary data.</text>
</comment>
<protein>
    <submittedName>
        <fullName evidence="3">Uncharacterized protein</fullName>
    </submittedName>
</protein>
<evidence type="ECO:0000256" key="2">
    <source>
        <dbReference type="SAM" id="MobiDB-lite"/>
    </source>
</evidence>
<keyword evidence="1" id="KW-0732">Signal</keyword>
<organism evidence="3 4">
    <name type="scientific">Periweissella ghanensis</name>
    <dbReference type="NCBI Taxonomy" id="467997"/>
    <lineage>
        <taxon>Bacteria</taxon>
        <taxon>Bacillati</taxon>
        <taxon>Bacillota</taxon>
        <taxon>Bacilli</taxon>
        <taxon>Lactobacillales</taxon>
        <taxon>Lactobacillaceae</taxon>
        <taxon>Periweissella</taxon>
    </lineage>
</organism>
<dbReference type="NCBIfam" id="TIGR03715">
    <property type="entry name" value="KxYKxGKxW"/>
    <property type="match status" value="1"/>
</dbReference>
<name>A0ABN8BQG9_9LACO</name>
<dbReference type="Proteomes" id="UP000789719">
    <property type="component" value="Unassembled WGS sequence"/>
</dbReference>
<dbReference type="RefSeq" id="WP_230098913.1">
    <property type="nucleotide sequence ID" value="NZ_CAKKNT010000016.1"/>
</dbReference>
<dbReference type="InterPro" id="IPR022263">
    <property type="entry name" value="KxYKxGKxW"/>
</dbReference>
<reference evidence="3 4" key="1">
    <citation type="submission" date="2021-11" db="EMBL/GenBank/DDBJ databases">
        <authorList>
            <person name="Depoorter E."/>
        </authorList>
    </citation>
    <scope>NUCLEOTIDE SEQUENCE [LARGE SCALE GENOMIC DNA]</scope>
    <source>
        <strain evidence="3 4">LMG 24286</strain>
    </source>
</reference>
<proteinExistence type="predicted"/>
<evidence type="ECO:0000313" key="3">
    <source>
        <dbReference type="EMBL" id="CAH0418834.1"/>
    </source>
</evidence>
<sequence>MQEKRHYKLYKSGKQWVTCALTGVAVVAGLAISDLSQTTSSAHAAQVRVSKADLQKQLGWSTNYKLTDSNKAQYAQLQANIAAAKALMNNRRATPAQIKAAIDKLHNTGLIMIKTSQDALIKQLGWSTAYNPDNVGAKEYAQLQAKVKAAQALIKSGKATAAQLEAIRNDLHTTGVVVAKTEPVVAAQKLEQQLGWSTGYTQDNLSPEQYQALQDKIKTAKALLASGKATAADLRNIQASLHATGVTIVETKSVAASSAAASSAAASSAAASSAAASSAAASSAAASSAAAKSAADAAASEAAKQPVYVPPVYVPPVTVPVFTSDAKTALLALLDSTSELGKNVSDGGSLVGQKVTINGQGNLQSGTVTLNANTLANWRTKVQATTTDQQVEQDGQALTDAIYSVVVNQINPVGGINKTTYNIGNKSISEVFSQLFSSFEFSYPTFNFTASNHLYFPVAGRINTLESRVNSLVTTTLNLIKFNNDLATATPVKETNENHEDIAKNTAIDKLFAASRQVGKITGTANPVTGYASTITFKEGATINDQTTKAKVAFNNEVNQMQAIMASCGNGVVTPLGVKPDYSKSAREINALADKIIVDAQALDMHNYAAATESQSNLAVFDSLISSDAALFTTMRSNNAELMDKWQAGDGQTITNAKAIVEALYATILQKTDKISDNYEKEQLLKHFDLKLYLGGHDAFPDLKFTATGLEIGEPGQAIDDAMQTSELIDLLNNAVDINALQEAVLKPDSYYDKYSTALRAAAKKLGLADKNGFLPQLGLKGGVAKEQLGNEQNLISNLNTQVANVISGMNENDNMVLEFIDVPDANSLITELNEAVDKVVAIKEDVQVATPLQLAQARLTDNLAMFGQPLEEVQTNWYDSQKNVAAAQVALQKTMAIVYGKSLTATADTQKNAQQAFERVISLLNESFTGITYKEGLLTFGQPNDPTDDTDGINTIASAVLQLQVAMQDINYNQYPPLKTAREKLQAVLQSNGYSWMNAEPGTYLGYVMYPSGNADLQSNNFDTIKNMVAVAKKYNADVSQAVKLLNTNDIKVVDEINAMCDTLQADGAKIEAQYATRVENKMDLSAHLTEHYKDTGLVENGKFKSLTATESQAKDQKLVTEIAFYNFAIEQYNALNADSNLGDKNTIGGLVIQAVRTLTTSGILQGQDEAPQNQVPPVQNQGN</sequence>
<evidence type="ECO:0000256" key="1">
    <source>
        <dbReference type="ARBA" id="ARBA00022729"/>
    </source>
</evidence>
<dbReference type="EMBL" id="CAKKNT010000016">
    <property type="protein sequence ID" value="CAH0418834.1"/>
    <property type="molecule type" value="Genomic_DNA"/>
</dbReference>
<dbReference type="Pfam" id="PF19258">
    <property type="entry name" value="KxYKxGKxW_sig"/>
    <property type="match status" value="1"/>
</dbReference>
<feature type="region of interest" description="Disordered" evidence="2">
    <location>
        <begin position="1165"/>
        <end position="1185"/>
    </location>
</feature>
<evidence type="ECO:0000313" key="4">
    <source>
        <dbReference type="Proteomes" id="UP000789719"/>
    </source>
</evidence>
<keyword evidence="4" id="KW-1185">Reference proteome</keyword>
<feature type="compositionally biased region" description="Low complexity" evidence="2">
    <location>
        <begin position="1173"/>
        <end position="1185"/>
    </location>
</feature>
<accession>A0ABN8BQG9</accession>
<gene>
    <name evidence="3" type="ORF">WGH24286_01276</name>
</gene>